<sequence>DLLDLPDKEILVNFVKAYYLLVYQIIDNILLIEAYVQLLYVEHLIKENY</sequence>
<gene>
    <name evidence="2" type="ORF">FWILDA_LOCUS10991</name>
</gene>
<keyword evidence="1" id="KW-0472">Membrane</keyword>
<feature type="non-terminal residue" evidence="2">
    <location>
        <position position="1"/>
    </location>
</feature>
<reference evidence="2" key="1">
    <citation type="submission" date="2022-08" db="EMBL/GenBank/DDBJ databases">
        <authorList>
            <person name="Kallberg Y."/>
            <person name="Tangrot J."/>
            <person name="Rosling A."/>
        </authorList>
    </citation>
    <scope>NUCLEOTIDE SEQUENCE</scope>
    <source>
        <strain evidence="2">Wild A</strain>
    </source>
</reference>
<comment type="caution">
    <text evidence="2">The sequence shown here is derived from an EMBL/GenBank/DDBJ whole genome shotgun (WGS) entry which is preliminary data.</text>
</comment>
<keyword evidence="3" id="KW-1185">Reference proteome</keyword>
<evidence type="ECO:0000256" key="1">
    <source>
        <dbReference type="SAM" id="Phobius"/>
    </source>
</evidence>
<protein>
    <submittedName>
        <fullName evidence="2">5353_t:CDS:1</fullName>
    </submittedName>
</protein>
<evidence type="ECO:0000313" key="2">
    <source>
        <dbReference type="EMBL" id="CAI2183262.1"/>
    </source>
</evidence>
<dbReference type="AlphaFoldDB" id="A0A9W4SWI8"/>
<feature type="transmembrane region" description="Helical" evidence="1">
    <location>
        <begin position="20"/>
        <end position="41"/>
    </location>
</feature>
<name>A0A9W4SWI8_9GLOM</name>
<organism evidence="2 3">
    <name type="scientific">Funneliformis geosporum</name>
    <dbReference type="NCBI Taxonomy" id="1117311"/>
    <lineage>
        <taxon>Eukaryota</taxon>
        <taxon>Fungi</taxon>
        <taxon>Fungi incertae sedis</taxon>
        <taxon>Mucoromycota</taxon>
        <taxon>Glomeromycotina</taxon>
        <taxon>Glomeromycetes</taxon>
        <taxon>Glomerales</taxon>
        <taxon>Glomeraceae</taxon>
        <taxon>Funneliformis</taxon>
    </lineage>
</organism>
<evidence type="ECO:0000313" key="3">
    <source>
        <dbReference type="Proteomes" id="UP001153678"/>
    </source>
</evidence>
<keyword evidence="1" id="KW-1133">Transmembrane helix</keyword>
<accession>A0A9W4SWI8</accession>
<proteinExistence type="predicted"/>
<dbReference type="EMBL" id="CAMKVN010002980">
    <property type="protein sequence ID" value="CAI2183262.1"/>
    <property type="molecule type" value="Genomic_DNA"/>
</dbReference>
<keyword evidence="1" id="KW-0812">Transmembrane</keyword>
<dbReference type="Proteomes" id="UP001153678">
    <property type="component" value="Unassembled WGS sequence"/>
</dbReference>